<organism evidence="2 3">
    <name type="scientific">Cytobacillus oceanisediminis 2691</name>
    <dbReference type="NCBI Taxonomy" id="1196031"/>
    <lineage>
        <taxon>Bacteria</taxon>
        <taxon>Bacillati</taxon>
        <taxon>Bacillota</taxon>
        <taxon>Bacilli</taxon>
        <taxon>Bacillales</taxon>
        <taxon>Bacillaceae</taxon>
        <taxon>Cytobacillus</taxon>
    </lineage>
</organism>
<feature type="transmembrane region" description="Helical" evidence="1">
    <location>
        <begin position="157"/>
        <end position="175"/>
    </location>
</feature>
<evidence type="ECO:0000256" key="1">
    <source>
        <dbReference type="SAM" id="Phobius"/>
    </source>
</evidence>
<feature type="transmembrane region" description="Helical" evidence="1">
    <location>
        <begin position="65"/>
        <end position="87"/>
    </location>
</feature>
<sequence>MAFEEGLAKSEKAYEQFTEISAAFADIVKNDFITTWQWWFGLALFIIPWLVWFKYRKKDSTGRLLLAGLLIIILSLTIDLAALSLGLWSYPMIIIPLAPFLFLPYHFSLAPVGIMFALQIKPQMNSLLKGILFSAIAAFGGMNFFNAIDFYNPKSWSTLYDFVIFLTLYYAGYWITRMESLHRLDEIKSEGK</sequence>
<accession>A0A160MC06</accession>
<evidence type="ECO:0000313" key="2">
    <source>
        <dbReference type="EMBL" id="AND40412.1"/>
    </source>
</evidence>
<dbReference type="InterPro" id="IPR048147">
    <property type="entry name" value="CBO0543-like"/>
</dbReference>
<dbReference type="Proteomes" id="UP000077856">
    <property type="component" value="Chromosome"/>
</dbReference>
<gene>
    <name evidence="2" type="ORF">A361_15040</name>
</gene>
<feature type="transmembrane region" description="Helical" evidence="1">
    <location>
        <begin position="130"/>
        <end position="151"/>
    </location>
</feature>
<dbReference type="AlphaFoldDB" id="A0A160MC06"/>
<proteinExistence type="predicted"/>
<evidence type="ECO:0000313" key="3">
    <source>
        <dbReference type="Proteomes" id="UP000077856"/>
    </source>
</evidence>
<protein>
    <submittedName>
        <fullName evidence="2">Uncharacterized protein</fullName>
    </submittedName>
</protein>
<name>A0A160MC06_9BACI</name>
<dbReference type="NCBIfam" id="NF041644">
    <property type="entry name" value="CBO0543_fam"/>
    <property type="match status" value="1"/>
</dbReference>
<keyword evidence="1" id="KW-0472">Membrane</keyword>
<dbReference type="STRING" id="1196031.A361_15040"/>
<dbReference type="eggNOG" id="ENOG5032K78">
    <property type="taxonomic scope" value="Bacteria"/>
</dbReference>
<dbReference type="KEGG" id="bon:A361_15040"/>
<reference evidence="2 3" key="1">
    <citation type="submission" date="2016-04" db="EMBL/GenBank/DDBJ databases">
        <title>Complete genome sequence of Bacillus oceanisediminis strain 2691.</title>
        <authorList>
            <person name="Jeong H."/>
            <person name="Kim H.J."/>
            <person name="Lee D.-W."/>
        </authorList>
    </citation>
    <scope>NUCLEOTIDE SEQUENCE [LARGE SCALE GENOMIC DNA]</scope>
    <source>
        <strain evidence="2 3">2691</strain>
    </source>
</reference>
<dbReference type="RefSeq" id="WP_019383393.1">
    <property type="nucleotide sequence ID" value="NZ_CP015506.1"/>
</dbReference>
<feature type="transmembrane region" description="Helical" evidence="1">
    <location>
        <begin position="36"/>
        <end position="53"/>
    </location>
</feature>
<keyword evidence="1" id="KW-1133">Transmembrane helix</keyword>
<keyword evidence="1" id="KW-0812">Transmembrane</keyword>
<feature type="transmembrane region" description="Helical" evidence="1">
    <location>
        <begin position="93"/>
        <end position="118"/>
    </location>
</feature>
<dbReference type="EMBL" id="CP015506">
    <property type="protein sequence ID" value="AND40412.1"/>
    <property type="molecule type" value="Genomic_DNA"/>
</dbReference>